<dbReference type="GO" id="GO:0005739">
    <property type="term" value="C:mitochondrion"/>
    <property type="evidence" value="ECO:0007669"/>
    <property type="project" value="InterPro"/>
</dbReference>
<reference evidence="1" key="2">
    <citation type="submission" date="2011-02" db="EMBL/GenBank/DDBJ databases">
        <authorList>
            <person name="MacLean D."/>
        </authorList>
    </citation>
    <scope>NUCLEOTIDE SEQUENCE</scope>
</reference>
<accession>F0W964</accession>
<organism evidence="1">
    <name type="scientific">Albugo laibachii Nc14</name>
    <dbReference type="NCBI Taxonomy" id="890382"/>
    <lineage>
        <taxon>Eukaryota</taxon>
        <taxon>Sar</taxon>
        <taxon>Stramenopiles</taxon>
        <taxon>Oomycota</taxon>
        <taxon>Peronosporomycetes</taxon>
        <taxon>Albuginales</taxon>
        <taxon>Albuginaceae</taxon>
        <taxon>Albugo</taxon>
    </lineage>
</organism>
<sequence length="72" mass="8567">MVKSLRLEAARFGVYLAIPAIASFVYSQPDCIHWIVTQWQYIRYPPQEMTRDEFERAFRKQVDAEKAKQSRT</sequence>
<dbReference type="EMBL" id="FR824083">
    <property type="protein sequence ID" value="CCA17677.1"/>
    <property type="molecule type" value="Genomic_DNA"/>
</dbReference>
<reference evidence="1" key="1">
    <citation type="journal article" date="2011" name="PLoS Biol.">
        <title>Gene gain and loss during evolution of obligate parasitism in the white rust pathogen of Arabidopsis thaliana.</title>
        <authorList>
            <person name="Kemen E."/>
            <person name="Gardiner A."/>
            <person name="Schultz-Larsen T."/>
            <person name="Kemen A.C."/>
            <person name="Balmuth A.L."/>
            <person name="Robert-Seilaniantz A."/>
            <person name="Bailey K."/>
            <person name="Holub E."/>
            <person name="Studholme D.J."/>
            <person name="Maclean D."/>
            <person name="Jones J.D."/>
        </authorList>
    </citation>
    <scope>NUCLEOTIDE SEQUENCE</scope>
</reference>
<dbReference type="Pfam" id="PF09803">
    <property type="entry name" value="Pet100"/>
    <property type="match status" value="1"/>
</dbReference>
<evidence type="ECO:0000313" key="1">
    <source>
        <dbReference type="EMBL" id="CCA17677.1"/>
    </source>
</evidence>
<dbReference type="AlphaFoldDB" id="F0W964"/>
<dbReference type="HOGENOM" id="CLU_2854494_0_0_1"/>
<proteinExistence type="predicted"/>
<gene>
    <name evidence="1" type="primary">AlNc14C38G3331</name>
    <name evidence="1" type="ORF">ALNC14_038200</name>
</gene>
<dbReference type="InterPro" id="IPR018625">
    <property type="entry name" value="Pet100"/>
</dbReference>
<dbReference type="GO" id="GO:0033617">
    <property type="term" value="P:mitochondrial respiratory chain complex IV assembly"/>
    <property type="evidence" value="ECO:0007669"/>
    <property type="project" value="InterPro"/>
</dbReference>
<name>F0W964_9STRA</name>
<protein>
    <submittedName>
        <fullName evidence="1">AlNc14C38G3331 protein</fullName>
    </submittedName>
</protein>